<gene>
    <name evidence="2" type="ORF">S01H4_53381</name>
</gene>
<evidence type="ECO:0000259" key="1">
    <source>
        <dbReference type="Pfam" id="PF01656"/>
    </source>
</evidence>
<proteinExistence type="predicted"/>
<dbReference type="AlphaFoldDB" id="X1DCX6"/>
<dbReference type="SUPFAM" id="SSF52540">
    <property type="entry name" value="P-loop containing nucleoside triphosphate hydrolases"/>
    <property type="match status" value="1"/>
</dbReference>
<sequence length="36" mass="3628">MKIAISGKGGVGKTIFASLLSRTFAEAGYAVLAIDA</sequence>
<dbReference type="Pfam" id="PF01656">
    <property type="entry name" value="CbiA"/>
    <property type="match status" value="1"/>
</dbReference>
<comment type="caution">
    <text evidence="2">The sequence shown here is derived from an EMBL/GenBank/DDBJ whole genome shotgun (WGS) entry which is preliminary data.</text>
</comment>
<protein>
    <recommendedName>
        <fullName evidence="1">CobQ/CobB/MinD/ParA nucleotide binding domain-containing protein</fullName>
    </recommendedName>
</protein>
<dbReference type="InterPro" id="IPR027417">
    <property type="entry name" value="P-loop_NTPase"/>
</dbReference>
<organism evidence="2">
    <name type="scientific">marine sediment metagenome</name>
    <dbReference type="NCBI Taxonomy" id="412755"/>
    <lineage>
        <taxon>unclassified sequences</taxon>
        <taxon>metagenomes</taxon>
        <taxon>ecological metagenomes</taxon>
    </lineage>
</organism>
<dbReference type="InterPro" id="IPR002586">
    <property type="entry name" value="CobQ/CobB/MinD/ParA_Nub-bd_dom"/>
</dbReference>
<dbReference type="EMBL" id="BART01030606">
    <property type="protein sequence ID" value="GAH18047.1"/>
    <property type="molecule type" value="Genomic_DNA"/>
</dbReference>
<feature type="non-terminal residue" evidence="2">
    <location>
        <position position="36"/>
    </location>
</feature>
<evidence type="ECO:0000313" key="2">
    <source>
        <dbReference type="EMBL" id="GAH18047.1"/>
    </source>
</evidence>
<feature type="domain" description="CobQ/CobB/MinD/ParA nucleotide binding" evidence="1">
    <location>
        <begin position="3"/>
        <end position="36"/>
    </location>
</feature>
<accession>X1DCX6</accession>
<name>X1DCX6_9ZZZZ</name>
<reference evidence="2" key="1">
    <citation type="journal article" date="2014" name="Front. Microbiol.">
        <title>High frequency of phylogenetically diverse reductive dehalogenase-homologous genes in deep subseafloor sedimentary metagenomes.</title>
        <authorList>
            <person name="Kawai M."/>
            <person name="Futagami T."/>
            <person name="Toyoda A."/>
            <person name="Takaki Y."/>
            <person name="Nishi S."/>
            <person name="Hori S."/>
            <person name="Arai W."/>
            <person name="Tsubouchi T."/>
            <person name="Morono Y."/>
            <person name="Uchiyama I."/>
            <person name="Ito T."/>
            <person name="Fujiyama A."/>
            <person name="Inagaki F."/>
            <person name="Takami H."/>
        </authorList>
    </citation>
    <scope>NUCLEOTIDE SEQUENCE</scope>
    <source>
        <strain evidence="2">Expedition CK06-06</strain>
    </source>
</reference>
<dbReference type="Gene3D" id="3.40.50.300">
    <property type="entry name" value="P-loop containing nucleotide triphosphate hydrolases"/>
    <property type="match status" value="1"/>
</dbReference>